<proteinExistence type="predicted"/>
<accession>A0A9Q1RQZ7</accession>
<comment type="caution">
    <text evidence="2">The sequence shown here is derived from an EMBL/GenBank/DDBJ whole genome shotgun (WGS) entry which is preliminary data.</text>
</comment>
<feature type="region of interest" description="Disordered" evidence="1">
    <location>
        <begin position="1"/>
        <end position="21"/>
    </location>
</feature>
<dbReference type="EMBL" id="JAJAGQ010000003">
    <property type="protein sequence ID" value="KAJ8568500.1"/>
    <property type="molecule type" value="Genomic_DNA"/>
</dbReference>
<protein>
    <submittedName>
        <fullName evidence="2">Uncharacterized protein</fullName>
    </submittedName>
</protein>
<keyword evidence="3" id="KW-1185">Reference proteome</keyword>
<dbReference type="Proteomes" id="UP001152561">
    <property type="component" value="Unassembled WGS sequence"/>
</dbReference>
<sequence>MDWKTLGGAESSEPNVGSAVKKRLPKKIRQVLVQACYSKYGSTRRSKRMEESYGSLTNELFRLLSVLLQGVQFIRQMNIVTMAINFSLVSRSIL</sequence>
<evidence type="ECO:0000313" key="3">
    <source>
        <dbReference type="Proteomes" id="UP001152561"/>
    </source>
</evidence>
<gene>
    <name evidence="2" type="ORF">K7X08_028033</name>
</gene>
<name>A0A9Q1RQZ7_9SOLA</name>
<dbReference type="OrthoDB" id="1900731at2759"/>
<dbReference type="AlphaFoldDB" id="A0A9Q1RQZ7"/>
<evidence type="ECO:0000313" key="2">
    <source>
        <dbReference type="EMBL" id="KAJ8568500.1"/>
    </source>
</evidence>
<evidence type="ECO:0000256" key="1">
    <source>
        <dbReference type="SAM" id="MobiDB-lite"/>
    </source>
</evidence>
<organism evidence="2 3">
    <name type="scientific">Anisodus acutangulus</name>
    <dbReference type="NCBI Taxonomy" id="402998"/>
    <lineage>
        <taxon>Eukaryota</taxon>
        <taxon>Viridiplantae</taxon>
        <taxon>Streptophyta</taxon>
        <taxon>Embryophyta</taxon>
        <taxon>Tracheophyta</taxon>
        <taxon>Spermatophyta</taxon>
        <taxon>Magnoliopsida</taxon>
        <taxon>eudicotyledons</taxon>
        <taxon>Gunneridae</taxon>
        <taxon>Pentapetalae</taxon>
        <taxon>asterids</taxon>
        <taxon>lamiids</taxon>
        <taxon>Solanales</taxon>
        <taxon>Solanaceae</taxon>
        <taxon>Solanoideae</taxon>
        <taxon>Hyoscyameae</taxon>
        <taxon>Anisodus</taxon>
    </lineage>
</organism>
<reference evidence="3" key="1">
    <citation type="journal article" date="2023" name="Proc. Natl. Acad. Sci. U.S.A.">
        <title>Genomic and structural basis for evolution of tropane alkaloid biosynthesis.</title>
        <authorList>
            <person name="Wanga Y.-J."/>
            <person name="Taina T."/>
            <person name="Yua J.-Y."/>
            <person name="Lia J."/>
            <person name="Xua B."/>
            <person name="Chenc J."/>
            <person name="D'Auriad J.C."/>
            <person name="Huanga J.-P."/>
            <person name="Huanga S.-X."/>
        </authorList>
    </citation>
    <scope>NUCLEOTIDE SEQUENCE [LARGE SCALE GENOMIC DNA]</scope>
    <source>
        <strain evidence="3">cv. KIB-2019</strain>
    </source>
</reference>